<dbReference type="EMBL" id="JBHSWE010000001">
    <property type="protein sequence ID" value="MFC6673199.1"/>
    <property type="molecule type" value="Genomic_DNA"/>
</dbReference>
<proteinExistence type="predicted"/>
<protein>
    <submittedName>
        <fullName evidence="3">Phasin family protein</fullName>
    </submittedName>
</protein>
<feature type="region of interest" description="Disordered" evidence="1">
    <location>
        <begin position="134"/>
        <end position="155"/>
    </location>
</feature>
<accession>A0ABW2A7B0</accession>
<gene>
    <name evidence="3" type="ORF">ACFQDL_26250</name>
</gene>
<feature type="domain" description="Phasin" evidence="2">
    <location>
        <begin position="3"/>
        <end position="102"/>
    </location>
</feature>
<evidence type="ECO:0000313" key="3">
    <source>
        <dbReference type="EMBL" id="MFC6673199.1"/>
    </source>
</evidence>
<organism evidence="3 4">
    <name type="scientific">Marinobacterium aestuariivivens</name>
    <dbReference type="NCBI Taxonomy" id="1698799"/>
    <lineage>
        <taxon>Bacteria</taxon>
        <taxon>Pseudomonadati</taxon>
        <taxon>Pseudomonadota</taxon>
        <taxon>Gammaproteobacteria</taxon>
        <taxon>Oceanospirillales</taxon>
        <taxon>Oceanospirillaceae</taxon>
        <taxon>Marinobacterium</taxon>
    </lineage>
</organism>
<dbReference type="Pfam" id="PF09361">
    <property type="entry name" value="Phasin_2"/>
    <property type="match status" value="1"/>
</dbReference>
<dbReference type="RefSeq" id="WP_379911581.1">
    <property type="nucleotide sequence ID" value="NZ_JBHSWE010000001.1"/>
</dbReference>
<sequence>MYEDMMKDLKDKMQPVVEITEINKKAAEKLIALQTSCVTELFNFGLSQAKALTEIREPKAAVELQVQFYKEVEAKLTDVAEQEIAALTEARDQLTEIFEKNFFDIAELPTTYFPDFGKYVSSVPSFFEAAKAEPQAPAKVAPRKAAPAASASTAA</sequence>
<reference evidence="4" key="1">
    <citation type="journal article" date="2019" name="Int. J. Syst. Evol. Microbiol.">
        <title>The Global Catalogue of Microorganisms (GCM) 10K type strain sequencing project: providing services to taxonomists for standard genome sequencing and annotation.</title>
        <authorList>
            <consortium name="The Broad Institute Genomics Platform"/>
            <consortium name="The Broad Institute Genome Sequencing Center for Infectious Disease"/>
            <person name="Wu L."/>
            <person name="Ma J."/>
        </authorList>
    </citation>
    <scope>NUCLEOTIDE SEQUENCE [LARGE SCALE GENOMIC DNA]</scope>
    <source>
        <strain evidence="4">NBRC 111756</strain>
    </source>
</reference>
<evidence type="ECO:0000259" key="2">
    <source>
        <dbReference type="Pfam" id="PF09361"/>
    </source>
</evidence>
<dbReference type="InterPro" id="IPR018968">
    <property type="entry name" value="Phasin"/>
</dbReference>
<comment type="caution">
    <text evidence="3">The sequence shown here is derived from an EMBL/GenBank/DDBJ whole genome shotgun (WGS) entry which is preliminary data.</text>
</comment>
<name>A0ABW2A7B0_9GAMM</name>
<keyword evidence="4" id="KW-1185">Reference proteome</keyword>
<evidence type="ECO:0000313" key="4">
    <source>
        <dbReference type="Proteomes" id="UP001596422"/>
    </source>
</evidence>
<evidence type="ECO:0000256" key="1">
    <source>
        <dbReference type="SAM" id="MobiDB-lite"/>
    </source>
</evidence>
<dbReference type="Proteomes" id="UP001596422">
    <property type="component" value="Unassembled WGS sequence"/>
</dbReference>